<evidence type="ECO:0000313" key="2">
    <source>
        <dbReference type="Proteomes" id="UP000050465"/>
    </source>
</evidence>
<dbReference type="SUPFAM" id="SSF56784">
    <property type="entry name" value="HAD-like"/>
    <property type="match status" value="1"/>
</dbReference>
<accession>A0A0P8BLT3</accession>
<dbReference type="AlphaFoldDB" id="A0A0P8BLT3"/>
<dbReference type="PANTHER" id="PTHR43885">
    <property type="entry name" value="HALOACID DEHALOGENASE-LIKE HYDROLASE"/>
    <property type="match status" value="1"/>
</dbReference>
<dbReference type="STRING" id="1666911.HLUCCA11_14260"/>
<protein>
    <submittedName>
        <fullName evidence="1">Putative phosphatase</fullName>
    </submittedName>
</protein>
<reference evidence="1 2" key="1">
    <citation type="submission" date="2015-09" db="EMBL/GenBank/DDBJ databases">
        <title>Identification and resolution of microdiversity through metagenomic sequencing of parallel consortia.</title>
        <authorList>
            <person name="Nelson W.C."/>
            <person name="Romine M.F."/>
            <person name="Lindemann S.R."/>
        </authorList>
    </citation>
    <scope>NUCLEOTIDE SEQUENCE [LARGE SCALE GENOMIC DNA]</scope>
    <source>
        <strain evidence="1">Ana</strain>
    </source>
</reference>
<dbReference type="InterPro" id="IPR023214">
    <property type="entry name" value="HAD_sf"/>
</dbReference>
<evidence type="ECO:0000313" key="1">
    <source>
        <dbReference type="EMBL" id="KPQ34673.1"/>
    </source>
</evidence>
<dbReference type="PANTHER" id="PTHR43885:SF1">
    <property type="entry name" value="SUPERFAMILY HYDROLASE, PUTATIVE (AFU_ORTHOLOGUE AFUA_4G13290)-RELATED"/>
    <property type="match status" value="1"/>
</dbReference>
<comment type="caution">
    <text evidence="1">The sequence shown here is derived from an EMBL/GenBank/DDBJ whole genome shotgun (WGS) entry which is preliminary data.</text>
</comment>
<sequence length="187" mass="20504">MDGTLTESLHDFPAISRALGLPDDEPILEALEKLAPDELVKRQRQLDDIEREIARQATPQPGAYDLLSDLRSQGKRIGILTRNTKDMAHETLAACGLADFFHPDDILGRSCCPPKPKPDGILKLLSAWSTTPADAVMTGDHKFDLLAGRNAQVAAVYLDPQGQFPWQAYADYAVDSLEALRQLNLAA</sequence>
<dbReference type="EMBL" id="LJZR01000018">
    <property type="protein sequence ID" value="KPQ34673.1"/>
    <property type="molecule type" value="Genomic_DNA"/>
</dbReference>
<dbReference type="Pfam" id="PF13419">
    <property type="entry name" value="HAD_2"/>
    <property type="match status" value="1"/>
</dbReference>
<dbReference type="InterPro" id="IPR036412">
    <property type="entry name" value="HAD-like_sf"/>
</dbReference>
<gene>
    <name evidence="1" type="ORF">HLUCCA11_14260</name>
</gene>
<dbReference type="InterPro" id="IPR041492">
    <property type="entry name" value="HAD_2"/>
</dbReference>
<dbReference type="Proteomes" id="UP000050465">
    <property type="component" value="Unassembled WGS sequence"/>
</dbReference>
<dbReference type="Gene3D" id="3.40.50.1000">
    <property type="entry name" value="HAD superfamily/HAD-like"/>
    <property type="match status" value="1"/>
</dbReference>
<organism evidence="1 2">
    <name type="scientific">Phormidesmis priestleyi Ana</name>
    <dbReference type="NCBI Taxonomy" id="1666911"/>
    <lineage>
        <taxon>Bacteria</taxon>
        <taxon>Bacillati</taxon>
        <taxon>Cyanobacteriota</taxon>
        <taxon>Cyanophyceae</taxon>
        <taxon>Leptolyngbyales</taxon>
        <taxon>Leptolyngbyaceae</taxon>
        <taxon>Phormidesmis</taxon>
    </lineage>
</organism>
<proteinExistence type="predicted"/>
<dbReference type="PATRIC" id="fig|1666911.3.peg.104"/>
<name>A0A0P8BLT3_9CYAN</name>
<dbReference type="Gene3D" id="1.10.260.80">
    <property type="match status" value="1"/>
</dbReference>